<evidence type="ECO:0000256" key="1">
    <source>
        <dbReference type="ARBA" id="ARBA00012528"/>
    </source>
</evidence>
<dbReference type="InterPro" id="IPR043128">
    <property type="entry name" value="Rev_trsase/Diguanyl_cyclase"/>
</dbReference>
<dbReference type="PROSITE" id="PS50887">
    <property type="entry name" value="GGDEF"/>
    <property type="match status" value="1"/>
</dbReference>
<dbReference type="GO" id="GO:0005886">
    <property type="term" value="C:plasma membrane"/>
    <property type="evidence" value="ECO:0007669"/>
    <property type="project" value="TreeGrafter"/>
</dbReference>
<keyword evidence="4" id="KW-0548">Nucleotidyltransferase</keyword>
<protein>
    <recommendedName>
        <fullName evidence="1">diguanylate cyclase</fullName>
        <ecNumber evidence="1">2.7.7.65</ecNumber>
    </recommendedName>
</protein>
<reference evidence="4" key="1">
    <citation type="submission" date="2023-04" db="EMBL/GenBank/DDBJ databases">
        <title>Complete genome sequence of Temperatibacter marinus.</title>
        <authorList>
            <person name="Rong J.-C."/>
            <person name="Yi M.-L."/>
            <person name="Zhao Q."/>
        </authorList>
    </citation>
    <scope>NUCLEOTIDE SEQUENCE</scope>
    <source>
        <strain evidence="4">NBRC 110045</strain>
    </source>
</reference>
<dbReference type="InterPro" id="IPR029787">
    <property type="entry name" value="Nucleotide_cyclase"/>
</dbReference>
<dbReference type="AlphaFoldDB" id="A0AA52ECW8"/>
<dbReference type="Gene3D" id="3.30.70.270">
    <property type="match status" value="1"/>
</dbReference>
<name>A0AA52ECW8_9PROT</name>
<dbReference type="KEGG" id="tmk:QGN29_12910"/>
<dbReference type="InterPro" id="IPR050469">
    <property type="entry name" value="Diguanylate_Cyclase"/>
</dbReference>
<dbReference type="GO" id="GO:1902201">
    <property type="term" value="P:negative regulation of bacterial-type flagellum-dependent cell motility"/>
    <property type="evidence" value="ECO:0007669"/>
    <property type="project" value="TreeGrafter"/>
</dbReference>
<dbReference type="Proteomes" id="UP001268683">
    <property type="component" value="Chromosome"/>
</dbReference>
<dbReference type="RefSeq" id="WP_310798281.1">
    <property type="nucleotide sequence ID" value="NZ_CP123872.1"/>
</dbReference>
<feature type="domain" description="GGDEF" evidence="3">
    <location>
        <begin position="188"/>
        <end position="320"/>
    </location>
</feature>
<dbReference type="EC" id="2.7.7.65" evidence="1"/>
<dbReference type="CDD" id="cd01949">
    <property type="entry name" value="GGDEF"/>
    <property type="match status" value="1"/>
</dbReference>
<dbReference type="FunFam" id="3.30.70.270:FF:000001">
    <property type="entry name" value="Diguanylate cyclase domain protein"/>
    <property type="match status" value="1"/>
</dbReference>
<evidence type="ECO:0000313" key="4">
    <source>
        <dbReference type="EMBL" id="WND02446.1"/>
    </source>
</evidence>
<dbReference type="GO" id="GO:0052621">
    <property type="term" value="F:diguanylate cyclase activity"/>
    <property type="evidence" value="ECO:0007669"/>
    <property type="project" value="UniProtKB-EC"/>
</dbReference>
<dbReference type="PANTHER" id="PTHR45138">
    <property type="entry name" value="REGULATORY COMPONENTS OF SENSORY TRANSDUCTION SYSTEM"/>
    <property type="match status" value="1"/>
</dbReference>
<dbReference type="SMART" id="SM00267">
    <property type="entry name" value="GGDEF"/>
    <property type="match status" value="1"/>
</dbReference>
<dbReference type="NCBIfam" id="TIGR00254">
    <property type="entry name" value="GGDEF"/>
    <property type="match status" value="1"/>
</dbReference>
<organism evidence="4 5">
    <name type="scientific">Temperatibacter marinus</name>
    <dbReference type="NCBI Taxonomy" id="1456591"/>
    <lineage>
        <taxon>Bacteria</taxon>
        <taxon>Pseudomonadati</taxon>
        <taxon>Pseudomonadota</taxon>
        <taxon>Alphaproteobacteria</taxon>
        <taxon>Kordiimonadales</taxon>
        <taxon>Temperatibacteraceae</taxon>
        <taxon>Temperatibacter</taxon>
    </lineage>
</organism>
<comment type="catalytic activity">
    <reaction evidence="2">
        <text>2 GTP = 3',3'-c-di-GMP + 2 diphosphate</text>
        <dbReference type="Rhea" id="RHEA:24898"/>
        <dbReference type="ChEBI" id="CHEBI:33019"/>
        <dbReference type="ChEBI" id="CHEBI:37565"/>
        <dbReference type="ChEBI" id="CHEBI:58805"/>
        <dbReference type="EC" id="2.7.7.65"/>
    </reaction>
</comment>
<dbReference type="EMBL" id="CP123872">
    <property type="protein sequence ID" value="WND02446.1"/>
    <property type="molecule type" value="Genomic_DNA"/>
</dbReference>
<dbReference type="InterPro" id="IPR000160">
    <property type="entry name" value="GGDEF_dom"/>
</dbReference>
<evidence type="ECO:0000313" key="5">
    <source>
        <dbReference type="Proteomes" id="UP001268683"/>
    </source>
</evidence>
<keyword evidence="4" id="KW-0808">Transferase</keyword>
<dbReference type="GO" id="GO:0043709">
    <property type="term" value="P:cell adhesion involved in single-species biofilm formation"/>
    <property type="evidence" value="ECO:0007669"/>
    <property type="project" value="TreeGrafter"/>
</dbReference>
<dbReference type="SUPFAM" id="SSF55073">
    <property type="entry name" value="Nucleotide cyclase"/>
    <property type="match status" value="1"/>
</dbReference>
<sequence length="320" mass="36287">MNSLDKIVAGFYKKMELMGIIHDQELNIIYMTNLAKQFCQDQGLSNNPTASDFFEKFHALCLNPEEVDKTFRFITQQSDLKYQEEIQGLEGKVYHRITKTLKDGAGNTYRHWVIRDFSDFVGDQANNIYIQEQLELQAQQNAHLAEELFDAREELERLANTDPLSGLLNRRSFMNAATDLIATVKDTHKVYVMMIDIDHFKSINDTKGHATGDHCICVVADLLTAKAPKDSFVGRLGGEEFAIMLTSETQTPLEQLAETIRQSLENEMITFEAHTINMTVSIGLSACKSHEEKCDPALDRADQGLYKAKENGRNQIHAVF</sequence>
<gene>
    <name evidence="4" type="ORF">QGN29_12910</name>
</gene>
<evidence type="ECO:0000256" key="2">
    <source>
        <dbReference type="ARBA" id="ARBA00034247"/>
    </source>
</evidence>
<dbReference type="Pfam" id="PF00990">
    <property type="entry name" value="GGDEF"/>
    <property type="match status" value="1"/>
</dbReference>
<accession>A0AA52ECW8</accession>
<dbReference type="PANTHER" id="PTHR45138:SF9">
    <property type="entry name" value="DIGUANYLATE CYCLASE DGCM-RELATED"/>
    <property type="match status" value="1"/>
</dbReference>
<keyword evidence="5" id="KW-1185">Reference proteome</keyword>
<proteinExistence type="predicted"/>
<evidence type="ECO:0000259" key="3">
    <source>
        <dbReference type="PROSITE" id="PS50887"/>
    </source>
</evidence>